<dbReference type="InterPro" id="IPR027623">
    <property type="entry name" value="AmmeMemoSam_A"/>
</dbReference>
<dbReference type="PANTHER" id="PTHR13016:SF0">
    <property type="entry name" value="AMME SYNDROME CANDIDATE GENE 1 PROTEIN"/>
    <property type="match status" value="1"/>
</dbReference>
<name>A0A832RV37_9EURY</name>
<dbReference type="Gene3D" id="3.30.1490.150">
    <property type="entry name" value="Hypothetical protein ph0010, domain 2"/>
    <property type="match status" value="1"/>
</dbReference>
<dbReference type="InterPro" id="IPR027485">
    <property type="entry name" value="AMMECR1_N"/>
</dbReference>
<organism evidence="3 4">
    <name type="scientific">Methermicoccus shengliensis</name>
    <dbReference type="NCBI Taxonomy" id="660064"/>
    <lineage>
        <taxon>Archaea</taxon>
        <taxon>Methanobacteriati</taxon>
        <taxon>Methanobacteriota</taxon>
        <taxon>Stenosarchaea group</taxon>
        <taxon>Methanomicrobia</taxon>
        <taxon>Methanosarcinales</taxon>
        <taxon>Methermicoccaceae</taxon>
        <taxon>Methermicoccus</taxon>
    </lineage>
</organism>
<dbReference type="SUPFAM" id="SSF143447">
    <property type="entry name" value="AMMECR1-like"/>
    <property type="match status" value="1"/>
</dbReference>
<gene>
    <name evidence="3" type="ORF">HA299_04735</name>
</gene>
<dbReference type="EMBL" id="DUIH01000015">
    <property type="protein sequence ID" value="HIH69907.1"/>
    <property type="molecule type" value="Genomic_DNA"/>
</dbReference>
<dbReference type="PANTHER" id="PTHR13016">
    <property type="entry name" value="AMMECR1 HOMOLOG"/>
    <property type="match status" value="1"/>
</dbReference>
<dbReference type="InterPro" id="IPR023473">
    <property type="entry name" value="AMMECR1"/>
</dbReference>
<evidence type="ECO:0000313" key="3">
    <source>
        <dbReference type="EMBL" id="HIH69907.1"/>
    </source>
</evidence>
<protein>
    <recommendedName>
        <fullName evidence="1">Protein HA299_04735</fullName>
    </recommendedName>
</protein>
<evidence type="ECO:0000256" key="1">
    <source>
        <dbReference type="HAMAP-Rule" id="MF_00645"/>
    </source>
</evidence>
<dbReference type="InterPro" id="IPR036071">
    <property type="entry name" value="AMMECR1_dom_sf"/>
</dbReference>
<dbReference type="Gene3D" id="3.30.700.20">
    <property type="entry name" value="Hypothetical protein ph0010, domain 1"/>
    <property type="match status" value="1"/>
</dbReference>
<dbReference type="AlphaFoldDB" id="A0A832RV37"/>
<reference evidence="3" key="1">
    <citation type="journal article" date="2020" name="bioRxiv">
        <title>A rank-normalized archaeal taxonomy based on genome phylogeny resolves widespread incomplete and uneven classifications.</title>
        <authorList>
            <person name="Rinke C."/>
            <person name="Chuvochina M."/>
            <person name="Mussig A.J."/>
            <person name="Chaumeil P.-A."/>
            <person name="Waite D.W."/>
            <person name="Whitman W.B."/>
            <person name="Parks D.H."/>
            <person name="Hugenholtz P."/>
        </authorList>
    </citation>
    <scope>NUCLEOTIDE SEQUENCE</scope>
    <source>
        <strain evidence="3">UBA12518</strain>
    </source>
</reference>
<dbReference type="Proteomes" id="UP000600363">
    <property type="component" value="Unassembled WGS sequence"/>
</dbReference>
<dbReference type="NCBIfam" id="TIGR00296">
    <property type="entry name" value="TIGR00296 family protein"/>
    <property type="match status" value="1"/>
</dbReference>
<comment type="caution">
    <text evidence="3">The sequence shown here is derived from an EMBL/GenBank/DDBJ whole genome shotgun (WGS) entry which is preliminary data.</text>
</comment>
<feature type="domain" description="AMMECR1" evidence="2">
    <location>
        <begin position="7"/>
        <end position="198"/>
    </location>
</feature>
<dbReference type="InterPro" id="IPR002733">
    <property type="entry name" value="AMMECR1_domain"/>
</dbReference>
<evidence type="ECO:0000259" key="2">
    <source>
        <dbReference type="PROSITE" id="PS51112"/>
    </source>
</evidence>
<dbReference type="HAMAP" id="MF_00645">
    <property type="entry name" value="AMMECR1"/>
    <property type="match status" value="1"/>
</dbReference>
<proteinExistence type="inferred from homology"/>
<dbReference type="NCBIfam" id="NF002000">
    <property type="entry name" value="PRK00801.1"/>
    <property type="match status" value="1"/>
</dbReference>
<evidence type="ECO:0000313" key="4">
    <source>
        <dbReference type="Proteomes" id="UP000600363"/>
    </source>
</evidence>
<dbReference type="PROSITE" id="PS51112">
    <property type="entry name" value="AMMECR1"/>
    <property type="match status" value="1"/>
</dbReference>
<accession>A0A832RV37</accession>
<dbReference type="InterPro" id="IPR023472">
    <property type="entry name" value="Uncharacterised_MJ0810"/>
</dbReference>
<sequence length="202" mass="22463">MYMLTKEEGRLAVVLAREAIESYLKEGRRIEPSGLPKVFEEKRGVFVTLHRVGDGKELRGCIGFPYPIHPLKEAIVEAAISAAISDPRFPPVSASELEHIVVELTVLTEPTPVRCSPRELPEHIEIGKHGLMVRYGPHQGLLLPQVAPEHGMDEVEFLCHTCLKAGLSPDMWLDERTEVCTFEGQIFEEVEPGGDVVEKSVC</sequence>
<dbReference type="NCBIfam" id="TIGR04335">
    <property type="entry name" value="AmmeMemoSam_A"/>
    <property type="match status" value="1"/>
</dbReference>
<dbReference type="Pfam" id="PF01871">
    <property type="entry name" value="AMMECR1"/>
    <property type="match status" value="1"/>
</dbReference>